<dbReference type="Proteomes" id="UP000276133">
    <property type="component" value="Unassembled WGS sequence"/>
</dbReference>
<organism evidence="1 2">
    <name type="scientific">Brachionus plicatilis</name>
    <name type="common">Marine rotifer</name>
    <name type="synonym">Brachionus muelleri</name>
    <dbReference type="NCBI Taxonomy" id="10195"/>
    <lineage>
        <taxon>Eukaryota</taxon>
        <taxon>Metazoa</taxon>
        <taxon>Spiralia</taxon>
        <taxon>Gnathifera</taxon>
        <taxon>Rotifera</taxon>
        <taxon>Eurotatoria</taxon>
        <taxon>Monogononta</taxon>
        <taxon>Pseudotrocha</taxon>
        <taxon>Ploima</taxon>
        <taxon>Brachionidae</taxon>
        <taxon>Brachionus</taxon>
    </lineage>
</organism>
<accession>A0A3M7QI64</accession>
<dbReference type="AlphaFoldDB" id="A0A3M7QI64"/>
<dbReference type="EMBL" id="REGN01006062">
    <property type="protein sequence ID" value="RNA11040.1"/>
    <property type="molecule type" value="Genomic_DNA"/>
</dbReference>
<reference evidence="1 2" key="1">
    <citation type="journal article" date="2018" name="Sci. Rep.">
        <title>Genomic signatures of local adaptation to the degree of environmental predictability in rotifers.</title>
        <authorList>
            <person name="Franch-Gras L."/>
            <person name="Hahn C."/>
            <person name="Garcia-Roger E.M."/>
            <person name="Carmona M.J."/>
            <person name="Serra M."/>
            <person name="Gomez A."/>
        </authorList>
    </citation>
    <scope>NUCLEOTIDE SEQUENCE [LARGE SCALE GENOMIC DNA]</scope>
    <source>
        <strain evidence="1">HYR1</strain>
    </source>
</reference>
<gene>
    <name evidence="1" type="ORF">BpHYR1_007904</name>
</gene>
<name>A0A3M7QI64_BRAPC</name>
<evidence type="ECO:0000313" key="2">
    <source>
        <dbReference type="Proteomes" id="UP000276133"/>
    </source>
</evidence>
<evidence type="ECO:0000313" key="1">
    <source>
        <dbReference type="EMBL" id="RNA11040.1"/>
    </source>
</evidence>
<comment type="caution">
    <text evidence="1">The sequence shown here is derived from an EMBL/GenBank/DDBJ whole genome shotgun (WGS) entry which is preliminary data.</text>
</comment>
<protein>
    <submittedName>
        <fullName evidence="1">Uncharacterized protein</fullName>
    </submittedName>
</protein>
<keyword evidence="2" id="KW-1185">Reference proteome</keyword>
<proteinExistence type="predicted"/>
<sequence>MLNYKQIFFMHLTYFVTLNCNSHEFFCIGNKTIFINNELICLSPWNFIYLRVRLAKLTHNSIRTIKTLNNHLKDQLYQNPGPTCDKTPRNLLKTVHHQISVDQIAKILFLVYVGTVLVETECLHGRTTTKVTFYRDFLIDEHRVR</sequence>